<dbReference type="InterPro" id="IPR018537">
    <property type="entry name" value="Peptidoglycan-bd_3"/>
</dbReference>
<organism evidence="3">
    <name type="scientific">Leptotrichia alba</name>
    <dbReference type="NCBI Taxonomy" id="3239304"/>
    <lineage>
        <taxon>Bacteria</taxon>
        <taxon>Fusobacteriati</taxon>
        <taxon>Fusobacteriota</taxon>
        <taxon>Fusobacteriia</taxon>
        <taxon>Fusobacteriales</taxon>
        <taxon>Leptotrichiaceae</taxon>
        <taxon>Leptotrichia</taxon>
    </lineage>
</organism>
<keyword evidence="3" id="KW-0378">Hydrolase</keyword>
<dbReference type="EMBL" id="CP165647">
    <property type="protein sequence ID" value="XDU62905.1"/>
    <property type="molecule type" value="Genomic_DNA"/>
</dbReference>
<evidence type="ECO:0000259" key="2">
    <source>
        <dbReference type="Pfam" id="PF09374"/>
    </source>
</evidence>
<dbReference type="AlphaFoldDB" id="A0AB39V5J8"/>
<dbReference type="Pfam" id="PF09374">
    <property type="entry name" value="PG_binding_3"/>
    <property type="match status" value="1"/>
</dbReference>
<dbReference type="GO" id="GO:0016787">
    <property type="term" value="F:hydrolase activity"/>
    <property type="evidence" value="ECO:0007669"/>
    <property type="project" value="UniProtKB-KW"/>
</dbReference>
<name>A0AB39V5J8_9FUSO</name>
<dbReference type="KEGG" id="lala:AB8B28_03380"/>
<dbReference type="Pfam" id="PF05838">
    <property type="entry name" value="Glyco_hydro_108"/>
    <property type="match status" value="1"/>
</dbReference>
<proteinExistence type="predicted"/>
<protein>
    <submittedName>
        <fullName evidence="3">Glycoside hydrolase family 108 protein</fullName>
    </submittedName>
</protein>
<dbReference type="CDD" id="cd13926">
    <property type="entry name" value="N-acetylmuramidase_GH108"/>
    <property type="match status" value="1"/>
</dbReference>
<dbReference type="InterPro" id="IPR023346">
    <property type="entry name" value="Lysozyme-like_dom_sf"/>
</dbReference>
<accession>A0AB39V5J8</accession>
<dbReference type="RefSeq" id="WP_369716789.1">
    <property type="nucleotide sequence ID" value="NZ_CP165647.1"/>
</dbReference>
<dbReference type="Gene3D" id="1.20.141.10">
    <property type="entry name" value="Chitosanase, subunit A, domain 1"/>
    <property type="match status" value="1"/>
</dbReference>
<evidence type="ECO:0000259" key="1">
    <source>
        <dbReference type="Pfam" id="PF05838"/>
    </source>
</evidence>
<feature type="domain" description="Peptidoglycan binding" evidence="2">
    <location>
        <begin position="95"/>
        <end position="166"/>
    </location>
</feature>
<reference evidence="3" key="1">
    <citation type="submission" date="2024-07" db="EMBL/GenBank/DDBJ databases">
        <authorList>
            <person name="Li X.-J."/>
            <person name="Wang X."/>
        </authorList>
    </citation>
    <scope>NUCLEOTIDE SEQUENCE</scope>
    <source>
        <strain evidence="3">HSP-536</strain>
    </source>
</reference>
<dbReference type="InterPro" id="IPR008565">
    <property type="entry name" value="TtsA-like_GH18_dom"/>
</dbReference>
<dbReference type="SUPFAM" id="SSF53955">
    <property type="entry name" value="Lysozyme-like"/>
    <property type="match status" value="1"/>
</dbReference>
<feature type="domain" description="TtsA-like Glycoside hydrolase family 108" evidence="1">
    <location>
        <begin position="10"/>
        <end position="91"/>
    </location>
</feature>
<evidence type="ECO:0000313" key="3">
    <source>
        <dbReference type="EMBL" id="XDU62905.1"/>
    </source>
</evidence>
<sequence>MSTNRFSKFFEYILLVEGGYTYHKNDKGGETKYGITKETARRYGYQGEMKDLTKQTAQKIFEARYYKANKLDQVKNDKVALSILDFVINSGRYGIKKAQEAINKIYGKVVVSVDGSNGPQTLKYLNQVEPAKFLAVYHSLQREFYNAIVKNDQTQKVFLNGWLNRVKVKENYIKNV</sequence>
<gene>
    <name evidence="3" type="ORF">AB8B28_03380</name>
</gene>